<name>A0A835FS17_9POAL</name>
<dbReference type="EMBL" id="JACEFO010000413">
    <property type="protein sequence ID" value="KAF8772329.1"/>
    <property type="molecule type" value="Genomic_DNA"/>
</dbReference>
<keyword evidence="3" id="KW-1185">Reference proteome</keyword>
<dbReference type="AlphaFoldDB" id="A0A835FS17"/>
<feature type="region of interest" description="Disordered" evidence="1">
    <location>
        <begin position="451"/>
        <end position="471"/>
    </location>
</feature>
<proteinExistence type="predicted"/>
<accession>A0A835FS17</accession>
<protein>
    <submittedName>
        <fullName evidence="2">Uncharacterized protein</fullName>
    </submittedName>
</protein>
<comment type="caution">
    <text evidence="2">The sequence shown here is derived from an EMBL/GenBank/DDBJ whole genome shotgun (WGS) entry which is preliminary data.</text>
</comment>
<evidence type="ECO:0000313" key="3">
    <source>
        <dbReference type="Proteomes" id="UP000636709"/>
    </source>
</evidence>
<organism evidence="2 3">
    <name type="scientific">Digitaria exilis</name>
    <dbReference type="NCBI Taxonomy" id="1010633"/>
    <lineage>
        <taxon>Eukaryota</taxon>
        <taxon>Viridiplantae</taxon>
        <taxon>Streptophyta</taxon>
        <taxon>Embryophyta</taxon>
        <taxon>Tracheophyta</taxon>
        <taxon>Spermatophyta</taxon>
        <taxon>Magnoliopsida</taxon>
        <taxon>Liliopsida</taxon>
        <taxon>Poales</taxon>
        <taxon>Poaceae</taxon>
        <taxon>PACMAD clade</taxon>
        <taxon>Panicoideae</taxon>
        <taxon>Panicodae</taxon>
        <taxon>Paniceae</taxon>
        <taxon>Anthephorinae</taxon>
        <taxon>Digitaria</taxon>
    </lineage>
</organism>
<evidence type="ECO:0000313" key="2">
    <source>
        <dbReference type="EMBL" id="KAF8772329.1"/>
    </source>
</evidence>
<feature type="region of interest" description="Disordered" evidence="1">
    <location>
        <begin position="30"/>
        <end position="57"/>
    </location>
</feature>
<dbReference type="Proteomes" id="UP000636709">
    <property type="component" value="Unassembled WGS sequence"/>
</dbReference>
<evidence type="ECO:0000256" key="1">
    <source>
        <dbReference type="SAM" id="MobiDB-lite"/>
    </source>
</evidence>
<reference evidence="2" key="1">
    <citation type="submission" date="2020-07" db="EMBL/GenBank/DDBJ databases">
        <title>Genome sequence and genetic diversity analysis of an under-domesticated orphan crop, white fonio (Digitaria exilis).</title>
        <authorList>
            <person name="Bennetzen J.L."/>
            <person name="Chen S."/>
            <person name="Ma X."/>
            <person name="Wang X."/>
            <person name="Yssel A.E.J."/>
            <person name="Chaluvadi S.R."/>
            <person name="Johnson M."/>
            <person name="Gangashetty P."/>
            <person name="Hamidou F."/>
            <person name="Sanogo M.D."/>
            <person name="Zwaenepoel A."/>
            <person name="Wallace J."/>
            <person name="Van De Peer Y."/>
            <person name="Van Deynze A."/>
        </authorList>
    </citation>
    <scope>NUCLEOTIDE SEQUENCE</scope>
    <source>
        <tissue evidence="2">Leaves</tissue>
    </source>
</reference>
<dbReference type="PANTHER" id="PTHR33207">
    <property type="entry name" value="F-BOX DOMAIN CONTAINING PROTEIN-RELATED"/>
    <property type="match status" value="1"/>
</dbReference>
<sequence>MGNTDALPDAILELVFLSLDSLLDGGASLPAMPSAPSTADDRPSSRPPPLSSTPATSDFSLDFLPGNATTYWRVKDSHESLLLLYRKDHMIGHWDLIVCEPMTRRLEVIPRLKPSICYWNNIAILLDSDDDDTDSNKGGSGSSVISMSSFRVLLCLHDEVGCIHACMFTSGSSSWRETSINMPPKLFDEPPANLHQWKCRLDLPRHICKITDDTGDTIFVNKVQPKPTSPGHDYGRSSPIPQHRSLRGLGIVPPPPASLTQTPLMQTCILSLRRVSPRHKEQQPHQPSRSYVVVADAVPVATSLSAMHHGMFTLQVNNPLSINGRPSNELLHLDHVNNLTSSLLTRVIRHVHHDQTPSTTSAPPLCKQPCHLSARHLRRPLTQSTWLVDRQTFHATAHSTGLPVQNQHAGFSNRTKLHIDSVTRRTSHPNHDFLCCTNFNDDTARNLAAAGANADPRDNSHSHAPASADPHCTNFTLHDVSGSVDWIYQDTYARSQTTPETQWHDYVCSSPIPQHRSLQGLGIPVAMSSWLQQQPSPHIYEEARLYAFGFARGRRYWHDRKKTVVTLDQSALKFSSFVLPDDREWGRLIEKVALTIGHDGEVRIFVDGKHNIMKIFAMQKGGGDEYAEEWVLEKTIQVSAAMLGLPQLQLYYLTWQQHEHTGMVGIRVPGADTMRFYLDMETMMVERMPWLDVDYRKAYPYEFPMY</sequence>
<gene>
    <name evidence="2" type="ORF">HU200_005867</name>
</gene>